<evidence type="ECO:0000256" key="8">
    <source>
        <dbReference type="ARBA" id="ARBA00022692"/>
    </source>
</evidence>
<dbReference type="eggNOG" id="ENOG502S4R4">
    <property type="taxonomic scope" value="Eukaryota"/>
</dbReference>
<reference evidence="15" key="1">
    <citation type="submission" date="2013-01" db="EMBL/GenBank/DDBJ databases">
        <title>Draft Genome Sequence of a Mulberry Tree, Morus notabilis C.K. Schneid.</title>
        <authorList>
            <person name="He N."/>
            <person name="Zhao S."/>
        </authorList>
    </citation>
    <scope>NUCLEOTIDE SEQUENCE</scope>
</reference>
<keyword evidence="9" id="KW-0256">Endoplasmic reticulum</keyword>
<gene>
    <name evidence="14" type="ORF">L484_020338</name>
</gene>
<evidence type="ECO:0000256" key="10">
    <source>
        <dbReference type="ARBA" id="ARBA00022989"/>
    </source>
</evidence>
<evidence type="ECO:0000256" key="5">
    <source>
        <dbReference type="ARBA" id="ARBA00006891"/>
    </source>
</evidence>
<evidence type="ECO:0000256" key="7">
    <source>
        <dbReference type="ARBA" id="ARBA00022490"/>
    </source>
</evidence>
<evidence type="ECO:0000256" key="6">
    <source>
        <dbReference type="ARBA" id="ARBA00022473"/>
    </source>
</evidence>
<evidence type="ECO:0000256" key="12">
    <source>
        <dbReference type="ARBA" id="ARBA00023242"/>
    </source>
</evidence>
<keyword evidence="15" id="KW-1185">Reference proteome</keyword>
<comment type="similarity">
    <text evidence="5">Belongs to the plant organ size related (OSR) protein family.</text>
</comment>
<dbReference type="KEGG" id="mnt:21403240"/>
<evidence type="ECO:0000256" key="4">
    <source>
        <dbReference type="ARBA" id="ARBA00004496"/>
    </source>
</evidence>
<dbReference type="GO" id="GO:0016020">
    <property type="term" value="C:membrane"/>
    <property type="evidence" value="ECO:0007669"/>
    <property type="project" value="UniProtKB-SubCell"/>
</dbReference>
<dbReference type="AlphaFoldDB" id="W9RQL2"/>
<dbReference type="EMBL" id="KE344952">
    <property type="protein sequence ID" value="EXB88271.1"/>
    <property type="molecule type" value="Genomic_DNA"/>
</dbReference>
<evidence type="ECO:0000313" key="15">
    <source>
        <dbReference type="Proteomes" id="UP000030645"/>
    </source>
</evidence>
<keyword evidence="6" id="KW-0217">Developmental protein</keyword>
<dbReference type="GO" id="GO:0009725">
    <property type="term" value="P:response to hormone"/>
    <property type="evidence" value="ECO:0007669"/>
    <property type="project" value="UniProtKB-ARBA"/>
</dbReference>
<dbReference type="PANTHER" id="PTHR36023:SF3">
    <property type="entry name" value="ARGOS-LIKE PROTEIN"/>
    <property type="match status" value="1"/>
</dbReference>
<protein>
    <recommendedName>
        <fullName evidence="16">ARGOS-like protein</fullName>
    </recommendedName>
</protein>
<name>W9RQL2_9ROSA</name>
<evidence type="ECO:0000256" key="11">
    <source>
        <dbReference type="ARBA" id="ARBA00023136"/>
    </source>
</evidence>
<keyword evidence="7" id="KW-0963">Cytoplasm</keyword>
<evidence type="ECO:0000256" key="2">
    <source>
        <dbReference type="ARBA" id="ARBA00004141"/>
    </source>
</evidence>
<keyword evidence="8 13" id="KW-0812">Transmembrane</keyword>
<keyword evidence="12" id="KW-0539">Nucleus</keyword>
<evidence type="ECO:0000256" key="3">
    <source>
        <dbReference type="ARBA" id="ARBA00004240"/>
    </source>
</evidence>
<comment type="subcellular location">
    <subcellularLocation>
        <location evidence="4">Cytoplasm</location>
    </subcellularLocation>
    <subcellularLocation>
        <location evidence="3">Endoplasmic reticulum</location>
    </subcellularLocation>
    <subcellularLocation>
        <location evidence="2">Membrane</location>
        <topology evidence="2">Multi-pass membrane protein</topology>
    </subcellularLocation>
    <subcellularLocation>
        <location evidence="1">Nucleus</location>
    </subcellularLocation>
</comment>
<accession>W9RQL2</accession>
<dbReference type="GO" id="GO:0005783">
    <property type="term" value="C:endoplasmic reticulum"/>
    <property type="evidence" value="ECO:0007669"/>
    <property type="project" value="UniProtKB-SubCell"/>
</dbReference>
<organism evidence="14 15">
    <name type="scientific">Morus notabilis</name>
    <dbReference type="NCBI Taxonomy" id="981085"/>
    <lineage>
        <taxon>Eukaryota</taxon>
        <taxon>Viridiplantae</taxon>
        <taxon>Streptophyta</taxon>
        <taxon>Embryophyta</taxon>
        <taxon>Tracheophyta</taxon>
        <taxon>Spermatophyta</taxon>
        <taxon>Magnoliopsida</taxon>
        <taxon>eudicotyledons</taxon>
        <taxon>Gunneridae</taxon>
        <taxon>Pentapetalae</taxon>
        <taxon>rosids</taxon>
        <taxon>fabids</taxon>
        <taxon>Rosales</taxon>
        <taxon>Moraceae</taxon>
        <taxon>Moreae</taxon>
        <taxon>Morus</taxon>
    </lineage>
</organism>
<dbReference type="PANTHER" id="PTHR36023">
    <property type="entry name" value="ARGOS-LIKE PROTEIN"/>
    <property type="match status" value="1"/>
</dbReference>
<keyword evidence="10 13" id="KW-1133">Transmembrane helix</keyword>
<proteinExistence type="inferred from homology"/>
<evidence type="ECO:0000256" key="13">
    <source>
        <dbReference type="SAM" id="Phobius"/>
    </source>
</evidence>
<evidence type="ECO:0000256" key="9">
    <source>
        <dbReference type="ARBA" id="ARBA00022824"/>
    </source>
</evidence>
<feature type="transmembrane region" description="Helical" evidence="13">
    <location>
        <begin position="118"/>
        <end position="137"/>
    </location>
</feature>
<dbReference type="GO" id="GO:0046622">
    <property type="term" value="P:positive regulation of organ growth"/>
    <property type="evidence" value="ECO:0007669"/>
    <property type="project" value="InterPro"/>
</dbReference>
<dbReference type="GO" id="GO:0005634">
    <property type="term" value="C:nucleus"/>
    <property type="evidence" value="ECO:0007669"/>
    <property type="project" value="UniProtKB-SubCell"/>
</dbReference>
<dbReference type="InterPro" id="IPR037468">
    <property type="entry name" value="ARGOS/ARL/OSR1"/>
</dbReference>
<evidence type="ECO:0008006" key="16">
    <source>
        <dbReference type="Google" id="ProtNLM"/>
    </source>
</evidence>
<dbReference type="STRING" id="981085.W9RQL2"/>
<evidence type="ECO:0000313" key="14">
    <source>
        <dbReference type="EMBL" id="EXB88271.1"/>
    </source>
</evidence>
<dbReference type="Proteomes" id="UP000030645">
    <property type="component" value="Unassembled WGS sequence"/>
</dbReference>
<sequence>MNSEVGGGEAEEEIRRRRSSPSSKGILNLQNCWSYIMMEGGGVIGNKTTRRKMGGIVGEGRRMDFQRTLSHSQGKLGSSRRLLGVSYFSLESLLLLLCLTASLLLLPLILPPLPPPPFMLLLLPIAILALLMFLAFMPSNVGDLTYTYV</sequence>
<keyword evidence="11 13" id="KW-0472">Membrane</keyword>
<feature type="transmembrane region" description="Helical" evidence="13">
    <location>
        <begin position="82"/>
        <end position="106"/>
    </location>
</feature>
<evidence type="ECO:0000256" key="1">
    <source>
        <dbReference type="ARBA" id="ARBA00004123"/>
    </source>
</evidence>